<accession>A0ABV0GIT5</accession>
<dbReference type="SUPFAM" id="SSF48371">
    <property type="entry name" value="ARM repeat"/>
    <property type="match status" value="1"/>
</dbReference>
<proteinExistence type="predicted"/>
<dbReference type="PANTHER" id="PTHR12697:SF5">
    <property type="entry name" value="DEOXYHYPUSINE HYDROXYLASE"/>
    <property type="match status" value="1"/>
</dbReference>
<keyword evidence="2" id="KW-1185">Reference proteome</keyword>
<reference evidence="1 2" key="1">
    <citation type="submission" date="2024-05" db="EMBL/GenBank/DDBJ databases">
        <title>Roseateles sp. 2.12 16S ribosomal RNA gene Genome sequencing and assembly.</title>
        <authorList>
            <person name="Woo H."/>
        </authorList>
    </citation>
    <scope>NUCLEOTIDE SEQUENCE [LARGE SCALE GENOMIC DNA]</scope>
    <source>
        <strain evidence="1 2">2.12</strain>
    </source>
</reference>
<name>A0ABV0GIT5_9BURK</name>
<evidence type="ECO:0000313" key="2">
    <source>
        <dbReference type="Proteomes" id="UP001462640"/>
    </source>
</evidence>
<comment type="caution">
    <text evidence="1">The sequence shown here is derived from an EMBL/GenBank/DDBJ whole genome shotgun (WGS) entry which is preliminary data.</text>
</comment>
<dbReference type="Pfam" id="PF13646">
    <property type="entry name" value="HEAT_2"/>
    <property type="match status" value="1"/>
</dbReference>
<protein>
    <submittedName>
        <fullName evidence="1">HEAT repeat domain-containing protein</fullName>
    </submittedName>
</protein>
<organism evidence="1 2">
    <name type="scientific">Roseateles flavus</name>
    <dbReference type="NCBI Taxonomy" id="3149041"/>
    <lineage>
        <taxon>Bacteria</taxon>
        <taxon>Pseudomonadati</taxon>
        <taxon>Pseudomonadota</taxon>
        <taxon>Betaproteobacteria</taxon>
        <taxon>Burkholderiales</taxon>
        <taxon>Sphaerotilaceae</taxon>
        <taxon>Roseateles</taxon>
    </lineage>
</organism>
<dbReference type="InterPro" id="IPR011989">
    <property type="entry name" value="ARM-like"/>
</dbReference>
<dbReference type="PANTHER" id="PTHR12697">
    <property type="entry name" value="PBS LYASE HEAT-LIKE PROTEIN"/>
    <property type="match status" value="1"/>
</dbReference>
<dbReference type="RefSeq" id="WP_347612201.1">
    <property type="nucleotide sequence ID" value="NZ_JBDPZC010000010.1"/>
</dbReference>
<sequence length="204" mass="22273">MSGVEYARQETQQLFLAALEDPQAQVLCAAVSGLGHRPHPEALPRLVELTTHRDARLRWQVAVTLGAYKEASATEALVQLMKDPDDAVRDWATFGLGSLHDADSPAARAALWEGLEDNDADVRGEALVGLAERRDPRLIDYLLKHLDSNCLVYDLEAAEKLADPRLRAPLQAIEGSLQAAGRKGYWFTCLQAAIGACQPGHAIR</sequence>
<evidence type="ECO:0000313" key="1">
    <source>
        <dbReference type="EMBL" id="MEO3714997.1"/>
    </source>
</evidence>
<dbReference type="EMBL" id="JBDPZC010000010">
    <property type="protein sequence ID" value="MEO3714997.1"/>
    <property type="molecule type" value="Genomic_DNA"/>
</dbReference>
<dbReference type="InterPro" id="IPR016024">
    <property type="entry name" value="ARM-type_fold"/>
</dbReference>
<dbReference type="Proteomes" id="UP001462640">
    <property type="component" value="Unassembled WGS sequence"/>
</dbReference>
<dbReference type="Gene3D" id="1.25.10.10">
    <property type="entry name" value="Leucine-rich Repeat Variant"/>
    <property type="match status" value="1"/>
</dbReference>
<gene>
    <name evidence="1" type="ORF">ABDJ40_19705</name>
</gene>